<dbReference type="GeneID" id="17304205"/>
<reference evidence="3" key="2">
    <citation type="submission" date="2012-11" db="EMBL/GenBank/DDBJ databases">
        <authorList>
            <person name="Kuo A."/>
            <person name="Curtis B.A."/>
            <person name="Tanifuji G."/>
            <person name="Burki F."/>
            <person name="Gruber A."/>
            <person name="Irimia M."/>
            <person name="Maruyama S."/>
            <person name="Arias M.C."/>
            <person name="Ball S.G."/>
            <person name="Gile G.H."/>
            <person name="Hirakawa Y."/>
            <person name="Hopkins J.F."/>
            <person name="Rensing S.A."/>
            <person name="Schmutz J."/>
            <person name="Symeonidi A."/>
            <person name="Elias M."/>
            <person name="Eveleigh R.J."/>
            <person name="Herman E.K."/>
            <person name="Klute M.J."/>
            <person name="Nakayama T."/>
            <person name="Obornik M."/>
            <person name="Reyes-Prieto A."/>
            <person name="Armbrust E.V."/>
            <person name="Aves S.J."/>
            <person name="Beiko R.G."/>
            <person name="Coutinho P."/>
            <person name="Dacks J.B."/>
            <person name="Durnford D.G."/>
            <person name="Fast N.M."/>
            <person name="Green B.R."/>
            <person name="Grisdale C."/>
            <person name="Hempe F."/>
            <person name="Henrissat B."/>
            <person name="Hoppner M.P."/>
            <person name="Ishida K.-I."/>
            <person name="Kim E."/>
            <person name="Koreny L."/>
            <person name="Kroth P.G."/>
            <person name="Liu Y."/>
            <person name="Malik S.-B."/>
            <person name="Maier U.G."/>
            <person name="McRose D."/>
            <person name="Mock T."/>
            <person name="Neilson J.A."/>
            <person name="Onodera N.T."/>
            <person name="Poole A.M."/>
            <person name="Pritham E.J."/>
            <person name="Richards T.A."/>
            <person name="Rocap G."/>
            <person name="Roy S.W."/>
            <person name="Sarai C."/>
            <person name="Schaack S."/>
            <person name="Shirato S."/>
            <person name="Slamovits C.H."/>
            <person name="Spencer D.F."/>
            <person name="Suzuki S."/>
            <person name="Worden A.Z."/>
            <person name="Zauner S."/>
            <person name="Barry K."/>
            <person name="Bell C."/>
            <person name="Bharti A.K."/>
            <person name="Crow J.A."/>
            <person name="Grimwood J."/>
            <person name="Kramer R."/>
            <person name="Lindquist E."/>
            <person name="Lucas S."/>
            <person name="Salamov A."/>
            <person name="McFadden G.I."/>
            <person name="Lane C.E."/>
            <person name="Keeling P.J."/>
            <person name="Gray M.W."/>
            <person name="Grigoriev I.V."/>
            <person name="Archibald J.M."/>
        </authorList>
    </citation>
    <scope>NUCLEOTIDE SEQUENCE</scope>
    <source>
        <strain evidence="3">CCMP2712</strain>
    </source>
</reference>
<evidence type="ECO:0000313" key="1">
    <source>
        <dbReference type="EMBL" id="EKX47653.1"/>
    </source>
</evidence>
<reference evidence="2" key="3">
    <citation type="submission" date="2015-06" db="UniProtKB">
        <authorList>
            <consortium name="EnsemblProtists"/>
        </authorList>
    </citation>
    <scope>IDENTIFICATION</scope>
</reference>
<keyword evidence="3" id="KW-1185">Reference proteome</keyword>
<dbReference type="KEGG" id="gtt:GUITHDRAFT_106641"/>
<protein>
    <submittedName>
        <fullName evidence="1 2">Uncharacterized protein</fullName>
    </submittedName>
</protein>
<dbReference type="HOGENOM" id="CLU_693463_0_0_1"/>
<proteinExistence type="predicted"/>
<gene>
    <name evidence="1" type="ORF">GUITHDRAFT_106641</name>
</gene>
<dbReference type="PaxDb" id="55529-EKX47653"/>
<evidence type="ECO:0000313" key="3">
    <source>
        <dbReference type="Proteomes" id="UP000011087"/>
    </source>
</evidence>
<dbReference type="AlphaFoldDB" id="L1JGK2"/>
<dbReference type="Proteomes" id="UP000011087">
    <property type="component" value="Unassembled WGS sequence"/>
</dbReference>
<reference evidence="1 3" key="1">
    <citation type="journal article" date="2012" name="Nature">
        <title>Algal genomes reveal evolutionary mosaicism and the fate of nucleomorphs.</title>
        <authorList>
            <consortium name="DOE Joint Genome Institute"/>
            <person name="Curtis B.A."/>
            <person name="Tanifuji G."/>
            <person name="Burki F."/>
            <person name="Gruber A."/>
            <person name="Irimia M."/>
            <person name="Maruyama S."/>
            <person name="Arias M.C."/>
            <person name="Ball S.G."/>
            <person name="Gile G.H."/>
            <person name="Hirakawa Y."/>
            <person name="Hopkins J.F."/>
            <person name="Kuo A."/>
            <person name="Rensing S.A."/>
            <person name="Schmutz J."/>
            <person name="Symeonidi A."/>
            <person name="Elias M."/>
            <person name="Eveleigh R.J."/>
            <person name="Herman E.K."/>
            <person name="Klute M.J."/>
            <person name="Nakayama T."/>
            <person name="Obornik M."/>
            <person name="Reyes-Prieto A."/>
            <person name="Armbrust E.V."/>
            <person name="Aves S.J."/>
            <person name="Beiko R.G."/>
            <person name="Coutinho P."/>
            <person name="Dacks J.B."/>
            <person name="Durnford D.G."/>
            <person name="Fast N.M."/>
            <person name="Green B.R."/>
            <person name="Grisdale C.J."/>
            <person name="Hempel F."/>
            <person name="Henrissat B."/>
            <person name="Hoppner M.P."/>
            <person name="Ishida K."/>
            <person name="Kim E."/>
            <person name="Koreny L."/>
            <person name="Kroth P.G."/>
            <person name="Liu Y."/>
            <person name="Malik S.B."/>
            <person name="Maier U.G."/>
            <person name="McRose D."/>
            <person name="Mock T."/>
            <person name="Neilson J.A."/>
            <person name="Onodera N.T."/>
            <person name="Poole A.M."/>
            <person name="Pritham E.J."/>
            <person name="Richards T.A."/>
            <person name="Rocap G."/>
            <person name="Roy S.W."/>
            <person name="Sarai C."/>
            <person name="Schaack S."/>
            <person name="Shirato S."/>
            <person name="Slamovits C.H."/>
            <person name="Spencer D.F."/>
            <person name="Suzuki S."/>
            <person name="Worden A.Z."/>
            <person name="Zauner S."/>
            <person name="Barry K."/>
            <person name="Bell C."/>
            <person name="Bharti A.K."/>
            <person name="Crow J.A."/>
            <person name="Grimwood J."/>
            <person name="Kramer R."/>
            <person name="Lindquist E."/>
            <person name="Lucas S."/>
            <person name="Salamov A."/>
            <person name="McFadden G.I."/>
            <person name="Lane C.E."/>
            <person name="Keeling P.J."/>
            <person name="Gray M.W."/>
            <person name="Grigoriev I.V."/>
            <person name="Archibald J.M."/>
        </authorList>
    </citation>
    <scope>NUCLEOTIDE SEQUENCE</scope>
    <source>
        <strain evidence="1 3">CCMP2712</strain>
    </source>
</reference>
<dbReference type="OrthoDB" id="45191at2759"/>
<sequence>MKDFLAVSLVGSNLLIDRNDPLVFLAPTLEFGEDGFGLQSRIATSDSFTVSGQRRAVPIPVASKEEVTLLGGLRSFEEVISNKVSNRPLWDALPFEDLGPEARRSAVEMINRETNLRSPLDVIQRLWEAAACSPYRVMIDEVPSLYDGSSITLGGSILFGRGELEGTDQPMRMVASPAASVAFATKFGSPVYIRKDIYKETCCRIVNLGDEGERNKFSIDGSQPVAWRTPKTAEKFMFRVRESQKNAKIREEALRKKTWEMKASDLLAMSVEQLRFILAEQGVPSSSKATKEELEDLVLPGMDEVERRIVMIQRAVEREDYGTASQLAANQSRRGRIAAAIVEAVREERYYEAAELQEELEVITMGRADITQDEGSYDPYLDADDWYVKDLMRRRKGK</sequence>
<evidence type="ECO:0000313" key="2">
    <source>
        <dbReference type="EnsemblProtists" id="EKX47653"/>
    </source>
</evidence>
<organism evidence="1">
    <name type="scientific">Guillardia theta (strain CCMP2712)</name>
    <name type="common">Cryptophyte</name>
    <dbReference type="NCBI Taxonomy" id="905079"/>
    <lineage>
        <taxon>Eukaryota</taxon>
        <taxon>Cryptophyceae</taxon>
        <taxon>Pyrenomonadales</taxon>
        <taxon>Geminigeraceae</taxon>
        <taxon>Guillardia</taxon>
    </lineage>
</organism>
<dbReference type="RefSeq" id="XP_005834633.1">
    <property type="nucleotide sequence ID" value="XM_005834576.1"/>
</dbReference>
<dbReference type="EnsemblProtists" id="EKX47653">
    <property type="protein sequence ID" value="EKX47653"/>
    <property type="gene ID" value="GUITHDRAFT_106641"/>
</dbReference>
<dbReference type="EMBL" id="JH992989">
    <property type="protein sequence ID" value="EKX47653.1"/>
    <property type="molecule type" value="Genomic_DNA"/>
</dbReference>
<accession>L1JGK2</accession>
<name>L1JGK2_GUITC</name>